<comment type="caution">
    <text evidence="1">The sequence shown here is derived from an EMBL/GenBank/DDBJ whole genome shotgun (WGS) entry which is preliminary data.</text>
</comment>
<reference evidence="1 2" key="1">
    <citation type="journal article" date="2013" name="Genome Announc.">
        <title>Genome Sequence of the Pyrene- and Fluoranthene-Degrading Bacterium Cycloclasticus sp. Strain PY97M.</title>
        <authorList>
            <person name="Cui Z."/>
            <person name="Xu G."/>
            <person name="Li Q."/>
            <person name="Gao W."/>
            <person name="Zheng L."/>
        </authorList>
    </citation>
    <scope>NUCLEOTIDE SEQUENCE [LARGE SCALE GENOMIC DNA]</scope>
    <source>
        <strain evidence="1 2">PY97M</strain>
    </source>
</reference>
<organism evidence="1 2">
    <name type="scientific">Cycloclasticus pugetii</name>
    <dbReference type="NCBI Taxonomy" id="34068"/>
    <lineage>
        <taxon>Bacteria</taxon>
        <taxon>Pseudomonadati</taxon>
        <taxon>Pseudomonadota</taxon>
        <taxon>Gammaproteobacteria</taxon>
        <taxon>Thiotrichales</taxon>
        <taxon>Piscirickettsiaceae</taxon>
        <taxon>Cycloclasticus</taxon>
    </lineage>
</organism>
<keyword evidence="2" id="KW-1185">Reference proteome</keyword>
<evidence type="ECO:0000313" key="2">
    <source>
        <dbReference type="Proteomes" id="UP000015462"/>
    </source>
</evidence>
<dbReference type="EMBL" id="ASHL01000007">
    <property type="protein sequence ID" value="EPD12680.1"/>
    <property type="molecule type" value="Genomic_DNA"/>
</dbReference>
<name>A0AB33YZX5_9GAMM</name>
<dbReference type="AlphaFoldDB" id="A0AB33YZX5"/>
<protein>
    <recommendedName>
        <fullName evidence="3">Helix-turn-helix domain-containing protein</fullName>
    </recommendedName>
</protein>
<accession>A0AB33YZX5</accession>
<evidence type="ECO:0000313" key="1">
    <source>
        <dbReference type="EMBL" id="EPD12680.1"/>
    </source>
</evidence>
<dbReference type="RefSeq" id="WP_016390697.1">
    <property type="nucleotide sequence ID" value="NZ_JBLIAD010000006.1"/>
</dbReference>
<dbReference type="Proteomes" id="UP000015462">
    <property type="component" value="Unassembled WGS sequence"/>
</dbReference>
<gene>
    <name evidence="1" type="ORF">L196_08744</name>
</gene>
<sequence>MAKKNALPFDSRRGSITNSRYLLESEAYIGLTAQAKTLMTLMQLHWRNDKPVDYGIREAQAKIPCCNKTASKCFYELERNGFIRCIEQSIFSTRIKSKSRTWQLLWMPYKGNPPENDWDTINANKNAIIKKAAKHREKLASN</sequence>
<evidence type="ECO:0008006" key="3">
    <source>
        <dbReference type="Google" id="ProtNLM"/>
    </source>
</evidence>
<proteinExistence type="predicted"/>